<protein>
    <submittedName>
        <fullName evidence="2">Uncharacterized protein</fullName>
    </submittedName>
</protein>
<dbReference type="GeneID" id="7829993"/>
<feature type="region of interest" description="Disordered" evidence="1">
    <location>
        <begin position="76"/>
        <end position="103"/>
    </location>
</feature>
<keyword evidence="3" id="KW-1185">Reference proteome</keyword>
<evidence type="ECO:0000313" key="3">
    <source>
        <dbReference type="Proteomes" id="UP000009168"/>
    </source>
</evidence>
<organism evidence="2 3">
    <name type="scientific">Tetrahymena thermophila (strain SB210)</name>
    <dbReference type="NCBI Taxonomy" id="312017"/>
    <lineage>
        <taxon>Eukaryota</taxon>
        <taxon>Sar</taxon>
        <taxon>Alveolata</taxon>
        <taxon>Ciliophora</taxon>
        <taxon>Intramacronucleata</taxon>
        <taxon>Oligohymenophorea</taxon>
        <taxon>Hymenostomatida</taxon>
        <taxon>Tetrahymenina</taxon>
        <taxon>Tetrahymenidae</taxon>
        <taxon>Tetrahymena</taxon>
    </lineage>
</organism>
<dbReference type="KEGG" id="tet:TTHERM_00129930"/>
<evidence type="ECO:0000256" key="1">
    <source>
        <dbReference type="SAM" id="MobiDB-lite"/>
    </source>
</evidence>
<dbReference type="Proteomes" id="UP000009168">
    <property type="component" value="Unassembled WGS sequence"/>
</dbReference>
<dbReference type="InParanoid" id="I7M1F3"/>
<accession>I7M1F3</accession>
<dbReference type="AlphaFoldDB" id="I7M1F3"/>
<name>I7M1F3_TETTS</name>
<evidence type="ECO:0000313" key="2">
    <source>
        <dbReference type="EMBL" id="EAR96216.1"/>
    </source>
</evidence>
<dbReference type="RefSeq" id="XP_001016461.1">
    <property type="nucleotide sequence ID" value="XM_001016461.1"/>
</dbReference>
<reference evidence="3" key="1">
    <citation type="journal article" date="2006" name="PLoS Biol.">
        <title>Macronuclear genome sequence of the ciliate Tetrahymena thermophila, a model eukaryote.</title>
        <authorList>
            <person name="Eisen J.A."/>
            <person name="Coyne R.S."/>
            <person name="Wu M."/>
            <person name="Wu D."/>
            <person name="Thiagarajan M."/>
            <person name="Wortman J.R."/>
            <person name="Badger J.H."/>
            <person name="Ren Q."/>
            <person name="Amedeo P."/>
            <person name="Jones K.M."/>
            <person name="Tallon L.J."/>
            <person name="Delcher A.L."/>
            <person name="Salzberg S.L."/>
            <person name="Silva J.C."/>
            <person name="Haas B.J."/>
            <person name="Majoros W.H."/>
            <person name="Farzad M."/>
            <person name="Carlton J.M."/>
            <person name="Smith R.K. Jr."/>
            <person name="Garg J."/>
            <person name="Pearlman R.E."/>
            <person name="Karrer K.M."/>
            <person name="Sun L."/>
            <person name="Manning G."/>
            <person name="Elde N.C."/>
            <person name="Turkewitz A.P."/>
            <person name="Asai D.J."/>
            <person name="Wilkes D.E."/>
            <person name="Wang Y."/>
            <person name="Cai H."/>
            <person name="Collins K."/>
            <person name="Stewart B.A."/>
            <person name="Lee S.R."/>
            <person name="Wilamowska K."/>
            <person name="Weinberg Z."/>
            <person name="Ruzzo W.L."/>
            <person name="Wloga D."/>
            <person name="Gaertig J."/>
            <person name="Frankel J."/>
            <person name="Tsao C.-C."/>
            <person name="Gorovsky M.A."/>
            <person name="Keeling P.J."/>
            <person name="Waller R.F."/>
            <person name="Patron N.J."/>
            <person name="Cherry J.M."/>
            <person name="Stover N.A."/>
            <person name="Krieger C.J."/>
            <person name="del Toro C."/>
            <person name="Ryder H.F."/>
            <person name="Williamson S.C."/>
            <person name="Barbeau R.A."/>
            <person name="Hamilton E.P."/>
            <person name="Orias E."/>
        </authorList>
    </citation>
    <scope>NUCLEOTIDE SEQUENCE [LARGE SCALE GENOMIC DNA]</scope>
    <source>
        <strain evidence="3">SB210</strain>
    </source>
</reference>
<dbReference type="EMBL" id="GG662699">
    <property type="protein sequence ID" value="EAR96216.1"/>
    <property type="molecule type" value="Genomic_DNA"/>
</dbReference>
<proteinExistence type="predicted"/>
<feature type="compositionally biased region" description="Low complexity" evidence="1">
    <location>
        <begin position="76"/>
        <end position="93"/>
    </location>
</feature>
<feature type="compositionally biased region" description="Polar residues" evidence="1">
    <location>
        <begin position="94"/>
        <end position="103"/>
    </location>
</feature>
<dbReference type="HOGENOM" id="CLU_1279950_0_0_1"/>
<gene>
    <name evidence="2" type="ORF">TTHERM_00129930</name>
</gene>
<sequence>MFQEPIFTSEIEGDINFFGDINQEYDNYNFDNNNSNYYDNYLDVQHLTSNNNASDEVNQQNSSLLPQEQPQSYEYQQQLGQQNTNNQLSSTNLPKQKTFNENTKNCPRDYLRQFILRKNTHKLTKYFNNNRITQQQYLSFCNKFFKSNNVTMKAIKQALQKDDNGNYSQEQYCFQQIIVHELPIIILKNNLNRNEEQVALDQWTWVTHFLINYIYQ</sequence>